<accession>A0ABW5B874</accession>
<feature type="chain" id="PRO_5046873385" evidence="6">
    <location>
        <begin position="21"/>
        <end position="494"/>
    </location>
</feature>
<keyword evidence="3 6" id="KW-0732">Signal</keyword>
<evidence type="ECO:0000256" key="6">
    <source>
        <dbReference type="SAM" id="SignalP"/>
    </source>
</evidence>
<gene>
    <name evidence="7" type="ORF">ACFSKV_07450</name>
</gene>
<keyword evidence="8" id="KW-1185">Reference proteome</keyword>
<dbReference type="Proteomes" id="UP001597414">
    <property type="component" value="Unassembled WGS sequence"/>
</dbReference>
<proteinExistence type="predicted"/>
<keyword evidence="2" id="KW-0645">Protease</keyword>
<dbReference type="SUPFAM" id="SSF53474">
    <property type="entry name" value="alpha/beta-Hydrolases"/>
    <property type="match status" value="1"/>
</dbReference>
<organism evidence="7 8">
    <name type="scientific">Shivajiella indica</name>
    <dbReference type="NCBI Taxonomy" id="872115"/>
    <lineage>
        <taxon>Bacteria</taxon>
        <taxon>Pseudomonadati</taxon>
        <taxon>Bacteroidota</taxon>
        <taxon>Cytophagia</taxon>
        <taxon>Cytophagales</taxon>
        <taxon>Cyclobacteriaceae</taxon>
        <taxon>Shivajiella</taxon>
    </lineage>
</organism>
<keyword evidence="5" id="KW-0325">Glycoprotein</keyword>
<dbReference type="EMBL" id="JBHUIV010000010">
    <property type="protein sequence ID" value="MFD2201396.1"/>
    <property type="molecule type" value="Genomic_DNA"/>
</dbReference>
<evidence type="ECO:0000256" key="2">
    <source>
        <dbReference type="ARBA" id="ARBA00022670"/>
    </source>
</evidence>
<dbReference type="InterPro" id="IPR029058">
    <property type="entry name" value="AB_hydrolase_fold"/>
</dbReference>
<evidence type="ECO:0000313" key="8">
    <source>
        <dbReference type="Proteomes" id="UP001597414"/>
    </source>
</evidence>
<feature type="signal peptide" evidence="6">
    <location>
        <begin position="1"/>
        <end position="20"/>
    </location>
</feature>
<sequence>MKKHVLILCFLTISLSWTYAQENREIKVESSSVTTGEATIKGKRVPYKATAGTMPVWNEEGKPIATLFYTYYERTDVSDKASRPLVFSFNGGPGSGSLWMHLAYTGPFVLNIDEEGYPLQPYGVKANPHSILDVADIVYIDPVNTGYSRIVDKEVPRSTFFGINADIKYLADWVKTFVSRQNRWPSPKYLIGESYGTTRVAGLVHELQNSHWMYFNGVVLVSPTGLGLDRSGPVAKANYLPYYAATAWYHKVLPADLQSKDLDEILPEVEKYTLDVVIPAIAKGGALDPEERKAIAKKMAYYSGISEEVFMQFALAVPTSYYWKELMRDKGLTVGRLDSRYRGIDQTDAGERYDYDPALTAWNHAFSPAMNYYAKNVLKYETDLTYYLFGPVHPWDRSNENTGNQLAQAMLQNPYLHVMTQSGYFDGGTDYFNAKFNMWQMDPAGKLQDRMSFKGYRSGHMMYLRAEDLATSNEDIRQFIQKSLPAKDKPAKYW</sequence>
<dbReference type="PANTHER" id="PTHR11802:SF3">
    <property type="entry name" value="RETINOID-INDUCIBLE SERINE CARBOXYPEPTIDASE"/>
    <property type="match status" value="1"/>
</dbReference>
<evidence type="ECO:0000256" key="4">
    <source>
        <dbReference type="ARBA" id="ARBA00022801"/>
    </source>
</evidence>
<comment type="caution">
    <text evidence="7">The sequence shown here is derived from an EMBL/GenBank/DDBJ whole genome shotgun (WGS) entry which is preliminary data.</text>
</comment>
<dbReference type="Pfam" id="PF00450">
    <property type="entry name" value="Peptidase_S10"/>
    <property type="match status" value="1"/>
</dbReference>
<dbReference type="InterPro" id="IPR001563">
    <property type="entry name" value="Peptidase_S10"/>
</dbReference>
<evidence type="ECO:0000313" key="7">
    <source>
        <dbReference type="EMBL" id="MFD2201396.1"/>
    </source>
</evidence>
<evidence type="ECO:0000256" key="1">
    <source>
        <dbReference type="ARBA" id="ARBA00022645"/>
    </source>
</evidence>
<protein>
    <submittedName>
        <fullName evidence="7">S10 family peptidase</fullName>
    </submittedName>
</protein>
<evidence type="ECO:0000256" key="3">
    <source>
        <dbReference type="ARBA" id="ARBA00022729"/>
    </source>
</evidence>
<keyword evidence="4" id="KW-0378">Hydrolase</keyword>
<dbReference type="Gene3D" id="3.40.50.1820">
    <property type="entry name" value="alpha/beta hydrolase"/>
    <property type="match status" value="1"/>
</dbReference>
<keyword evidence="1" id="KW-0121">Carboxypeptidase</keyword>
<dbReference type="PANTHER" id="PTHR11802">
    <property type="entry name" value="SERINE PROTEASE FAMILY S10 SERINE CARBOXYPEPTIDASE"/>
    <property type="match status" value="1"/>
</dbReference>
<dbReference type="RefSeq" id="WP_380801386.1">
    <property type="nucleotide sequence ID" value="NZ_JBHUIV010000010.1"/>
</dbReference>
<name>A0ABW5B874_9BACT</name>
<evidence type="ECO:0000256" key="5">
    <source>
        <dbReference type="ARBA" id="ARBA00023180"/>
    </source>
</evidence>
<reference evidence="8" key="1">
    <citation type="journal article" date="2019" name="Int. J. Syst. Evol. Microbiol.">
        <title>The Global Catalogue of Microorganisms (GCM) 10K type strain sequencing project: providing services to taxonomists for standard genome sequencing and annotation.</title>
        <authorList>
            <consortium name="The Broad Institute Genomics Platform"/>
            <consortium name="The Broad Institute Genome Sequencing Center for Infectious Disease"/>
            <person name="Wu L."/>
            <person name="Ma J."/>
        </authorList>
    </citation>
    <scope>NUCLEOTIDE SEQUENCE [LARGE SCALE GENOMIC DNA]</scope>
    <source>
        <strain evidence="8">KCTC 19812</strain>
    </source>
</reference>